<feature type="compositionally biased region" description="Low complexity" evidence="1">
    <location>
        <begin position="55"/>
        <end position="64"/>
    </location>
</feature>
<evidence type="ECO:0000313" key="3">
    <source>
        <dbReference type="EMBL" id="NNH69694.1"/>
    </source>
</evidence>
<dbReference type="EMBL" id="JABELX010000003">
    <property type="protein sequence ID" value="NNH69694.1"/>
    <property type="molecule type" value="Genomic_DNA"/>
</dbReference>
<sequence>MKIAVARHLPRIAIATLAIAAGVGFTGAASAAPVALEPAVPVADSGSAGSGSAGSGSADSSGSGDLVEAGLCTIAGGQWIPILNICIK</sequence>
<evidence type="ECO:0000256" key="2">
    <source>
        <dbReference type="SAM" id="SignalP"/>
    </source>
</evidence>
<evidence type="ECO:0000313" key="4">
    <source>
        <dbReference type="Proteomes" id="UP000586827"/>
    </source>
</evidence>
<feature type="signal peptide" evidence="2">
    <location>
        <begin position="1"/>
        <end position="31"/>
    </location>
</feature>
<keyword evidence="4" id="KW-1185">Reference proteome</keyword>
<gene>
    <name evidence="3" type="ORF">HLB23_07410</name>
</gene>
<organism evidence="3 4">
    <name type="scientific">Nocardia uniformis</name>
    <dbReference type="NCBI Taxonomy" id="53432"/>
    <lineage>
        <taxon>Bacteria</taxon>
        <taxon>Bacillati</taxon>
        <taxon>Actinomycetota</taxon>
        <taxon>Actinomycetes</taxon>
        <taxon>Mycobacteriales</taxon>
        <taxon>Nocardiaceae</taxon>
        <taxon>Nocardia</taxon>
    </lineage>
</organism>
<comment type="caution">
    <text evidence="3">The sequence shown here is derived from an EMBL/GenBank/DDBJ whole genome shotgun (WGS) entry which is preliminary data.</text>
</comment>
<reference evidence="3 4" key="1">
    <citation type="submission" date="2020-05" db="EMBL/GenBank/DDBJ databases">
        <title>MicrobeNet Type strains.</title>
        <authorList>
            <person name="Nicholson A.C."/>
        </authorList>
    </citation>
    <scope>NUCLEOTIDE SEQUENCE [LARGE SCALE GENOMIC DNA]</scope>
    <source>
        <strain evidence="3 4">JCM 3224</strain>
    </source>
</reference>
<proteinExistence type="predicted"/>
<dbReference type="AlphaFoldDB" id="A0A849BU57"/>
<dbReference type="Proteomes" id="UP000586827">
    <property type="component" value="Unassembled WGS sequence"/>
</dbReference>
<keyword evidence="2" id="KW-0732">Signal</keyword>
<feature type="region of interest" description="Disordered" evidence="1">
    <location>
        <begin position="42"/>
        <end position="64"/>
    </location>
</feature>
<dbReference type="RefSeq" id="WP_067523013.1">
    <property type="nucleotide sequence ID" value="NZ_JABELX010000003.1"/>
</dbReference>
<protein>
    <submittedName>
        <fullName evidence="3">Uncharacterized protein</fullName>
    </submittedName>
</protein>
<name>A0A849BU57_9NOCA</name>
<evidence type="ECO:0000256" key="1">
    <source>
        <dbReference type="SAM" id="MobiDB-lite"/>
    </source>
</evidence>
<accession>A0A849BU57</accession>
<feature type="chain" id="PRO_5032472521" evidence="2">
    <location>
        <begin position="32"/>
        <end position="88"/>
    </location>
</feature>